<dbReference type="InterPro" id="IPR053139">
    <property type="entry name" value="Surface_bspA-like"/>
</dbReference>
<dbReference type="AlphaFoldDB" id="A0A9D1NEJ1"/>
<accession>A0A9D1NEJ1</accession>
<sequence length="1017" mass="111176">MKKLLSIICAFTLILGGGIFLSACGDPANNQDGATSGLKFALTENNTYSVTGIGTAKETDIVIPSEYKGLPVTEIGYSSFDGENIVSLTMPDTITIVKGEAFKDCTNLTSINFSNALTNIGMYAFKNCSSLTEIIIPDSVTKIEEDAFHGCENVTTLKLSANCSSHIGDIFNGQKVKDITATAGAIDNFRYSNFETVTIIGEDEIPSSFMWGNNSLKKVILPSTITKIGREAFYYCDNLKDIYFNGTLEQFCNIEFESRDTLQYTDNLYINNELVIDVVVPEGITKIGENFLAGYKKLNSVVLPDSVIELSGTAFFKCENLTSLKMGANISSEDNKILDQCNNLQELTITSELLNKVDGGGSIELPKLQTLTIVGDTLEIEDTLIKNLKNLYISQTVTQIGAIYVSSIENTYFMGGLEEWCDITVQSTGDEENYILPITENFYIDGEIVEGDLVIPDGVTNLEEYSFYGLDITTLKVPDSVTEMGSYAFCNSKNLVKVELPANEGVASIFHGCDNIKEITTPLIELKGFKNLEVANINLGTVVNSQFNDCANLKTIILADTFTEIGQESFKNCPNLENISFGENLKKVGRRAFINTTNIKNVYYNGGLEDWLAIDFDTAVCGNLYIQGELLTDLVIPAGITTINAYAFCYNYGLKTAVIGEDVTYISEHAFDSCSNLTTLTLMDSITDISANAFTSCNKIIEVYDLTNLDLTTNKSKYNGIGLAKVIYTSLSSPSIIRTSGDYEYFNYDGTNYLLSYTGTEKNITLPTSLGGGDYEIYSCAFYGNDIIESVNVPNGVTKIGESAFRQCPNLKEVNVSGEVEYIDKWAFEGSKNLTTVVLEEGVKEIGGSVFSNSGVQNLVIPESVVSIGASSNFPALEYVGGVAYVDNWVFYSDEFNLSEVSIREGTIGIARNAFSHRSSLTSLTLPSTLRYIGNQAFYSCSNLTSITIPSSVVLIENQAFADSGLTSAKFQNKSSWFETDDIFATSGTTINSTTLSNLQSAAQALVKQYYNSWKRV</sequence>
<dbReference type="PANTHER" id="PTHR45661">
    <property type="entry name" value="SURFACE ANTIGEN"/>
    <property type="match status" value="1"/>
</dbReference>
<dbReference type="PANTHER" id="PTHR45661:SF3">
    <property type="entry name" value="IG-LIKE DOMAIN-CONTAINING PROTEIN"/>
    <property type="match status" value="1"/>
</dbReference>
<dbReference type="InterPro" id="IPR026906">
    <property type="entry name" value="LRR_5"/>
</dbReference>
<dbReference type="Proteomes" id="UP000886861">
    <property type="component" value="Unassembled WGS sequence"/>
</dbReference>
<evidence type="ECO:0000313" key="3">
    <source>
        <dbReference type="Proteomes" id="UP000886861"/>
    </source>
</evidence>
<proteinExistence type="predicted"/>
<dbReference type="PROSITE" id="PS51257">
    <property type="entry name" value="PROKAR_LIPOPROTEIN"/>
    <property type="match status" value="1"/>
</dbReference>
<feature type="signal peptide" evidence="1">
    <location>
        <begin position="1"/>
        <end position="22"/>
    </location>
</feature>
<organism evidence="2 3">
    <name type="scientific">Candidatus Caccopulliclostridium gallistercoris</name>
    <dbReference type="NCBI Taxonomy" id="2840719"/>
    <lineage>
        <taxon>Bacteria</taxon>
        <taxon>Bacillati</taxon>
        <taxon>Bacillota</taxon>
        <taxon>Clostridia</taxon>
        <taxon>Candidatus Caccopulliclostridium</taxon>
    </lineage>
</organism>
<feature type="chain" id="PRO_5039366710" evidence="1">
    <location>
        <begin position="23"/>
        <end position="1017"/>
    </location>
</feature>
<reference evidence="2" key="2">
    <citation type="journal article" date="2021" name="PeerJ">
        <title>Extensive microbial diversity within the chicken gut microbiome revealed by metagenomics and culture.</title>
        <authorList>
            <person name="Gilroy R."/>
            <person name="Ravi A."/>
            <person name="Getino M."/>
            <person name="Pursley I."/>
            <person name="Horton D.L."/>
            <person name="Alikhan N.F."/>
            <person name="Baker D."/>
            <person name="Gharbi K."/>
            <person name="Hall N."/>
            <person name="Watson M."/>
            <person name="Adriaenssens E.M."/>
            <person name="Foster-Nyarko E."/>
            <person name="Jarju S."/>
            <person name="Secka A."/>
            <person name="Antonio M."/>
            <person name="Oren A."/>
            <person name="Chaudhuri R.R."/>
            <person name="La Ragione R."/>
            <person name="Hildebrand F."/>
            <person name="Pallen M.J."/>
        </authorList>
    </citation>
    <scope>NUCLEOTIDE SEQUENCE</scope>
    <source>
        <strain evidence="2">CHK186-9395</strain>
    </source>
</reference>
<reference evidence="2" key="1">
    <citation type="submission" date="2020-10" db="EMBL/GenBank/DDBJ databases">
        <authorList>
            <person name="Gilroy R."/>
        </authorList>
    </citation>
    <scope>NUCLEOTIDE SEQUENCE</scope>
    <source>
        <strain evidence="2">CHK186-9395</strain>
    </source>
</reference>
<dbReference type="Gene3D" id="3.80.10.10">
    <property type="entry name" value="Ribonuclease Inhibitor"/>
    <property type="match status" value="6"/>
</dbReference>
<comment type="caution">
    <text evidence="2">The sequence shown here is derived from an EMBL/GenBank/DDBJ whole genome shotgun (WGS) entry which is preliminary data.</text>
</comment>
<evidence type="ECO:0000313" key="2">
    <source>
        <dbReference type="EMBL" id="HIV01416.1"/>
    </source>
</evidence>
<evidence type="ECO:0000256" key="1">
    <source>
        <dbReference type="SAM" id="SignalP"/>
    </source>
</evidence>
<dbReference type="SUPFAM" id="SSF52058">
    <property type="entry name" value="L domain-like"/>
    <property type="match status" value="3"/>
</dbReference>
<keyword evidence="1" id="KW-0732">Signal</keyword>
<name>A0A9D1NEJ1_9FIRM</name>
<protein>
    <submittedName>
        <fullName evidence="2">Leucine-rich repeat protein</fullName>
    </submittedName>
</protein>
<dbReference type="EMBL" id="DVOJ01000009">
    <property type="protein sequence ID" value="HIV01416.1"/>
    <property type="molecule type" value="Genomic_DNA"/>
</dbReference>
<dbReference type="InterPro" id="IPR032675">
    <property type="entry name" value="LRR_dom_sf"/>
</dbReference>
<dbReference type="Pfam" id="PF13306">
    <property type="entry name" value="LRR_5"/>
    <property type="match status" value="7"/>
</dbReference>
<gene>
    <name evidence="2" type="ORF">IAA62_02550</name>
</gene>